<gene>
    <name evidence="1" type="ORF">OWV82_014063</name>
</gene>
<reference evidence="1 2" key="1">
    <citation type="journal article" date="2023" name="Science">
        <title>Complex scaffold remodeling in plant triterpene biosynthesis.</title>
        <authorList>
            <person name="De La Pena R."/>
            <person name="Hodgson H."/>
            <person name="Liu J.C."/>
            <person name="Stephenson M.J."/>
            <person name="Martin A.C."/>
            <person name="Owen C."/>
            <person name="Harkess A."/>
            <person name="Leebens-Mack J."/>
            <person name="Jimenez L.E."/>
            <person name="Osbourn A."/>
            <person name="Sattely E.S."/>
        </authorList>
    </citation>
    <scope>NUCLEOTIDE SEQUENCE [LARGE SCALE GENOMIC DNA]</scope>
    <source>
        <strain evidence="2">cv. JPN11</strain>
        <tissue evidence="1">Leaf</tissue>
    </source>
</reference>
<comment type="caution">
    <text evidence="1">The sequence shown here is derived from an EMBL/GenBank/DDBJ whole genome shotgun (WGS) entry which is preliminary data.</text>
</comment>
<protein>
    <submittedName>
        <fullName evidence="1">MYB transcription factor</fullName>
    </submittedName>
</protein>
<accession>A0ACC1XZP9</accession>
<dbReference type="Proteomes" id="UP001164539">
    <property type="component" value="Chromosome 7"/>
</dbReference>
<keyword evidence="2" id="KW-1185">Reference proteome</keyword>
<evidence type="ECO:0000313" key="1">
    <source>
        <dbReference type="EMBL" id="KAJ4715740.1"/>
    </source>
</evidence>
<dbReference type="EMBL" id="CM051400">
    <property type="protein sequence ID" value="KAJ4715740.1"/>
    <property type="molecule type" value="Genomic_DNA"/>
</dbReference>
<name>A0ACC1XZP9_MELAZ</name>
<evidence type="ECO:0000313" key="2">
    <source>
        <dbReference type="Proteomes" id="UP001164539"/>
    </source>
</evidence>
<proteinExistence type="predicted"/>
<sequence length="84" mass="9896">MGRIQTGKRKRQWTPEEDEKLIACIEKHGEGNWQALPKPAGLNRSWRSCRLRWKNYLRPEIRSGNFSPQEEELIVKLHSLLGDK</sequence>
<organism evidence="1 2">
    <name type="scientific">Melia azedarach</name>
    <name type="common">Chinaberry tree</name>
    <dbReference type="NCBI Taxonomy" id="155640"/>
    <lineage>
        <taxon>Eukaryota</taxon>
        <taxon>Viridiplantae</taxon>
        <taxon>Streptophyta</taxon>
        <taxon>Embryophyta</taxon>
        <taxon>Tracheophyta</taxon>
        <taxon>Spermatophyta</taxon>
        <taxon>Magnoliopsida</taxon>
        <taxon>eudicotyledons</taxon>
        <taxon>Gunneridae</taxon>
        <taxon>Pentapetalae</taxon>
        <taxon>rosids</taxon>
        <taxon>malvids</taxon>
        <taxon>Sapindales</taxon>
        <taxon>Meliaceae</taxon>
        <taxon>Melia</taxon>
    </lineage>
</organism>